<dbReference type="AlphaFoldDB" id="A0AAD5NGF4"/>
<reference evidence="2" key="2">
    <citation type="submission" date="2023-02" db="EMBL/GenBank/DDBJ databases">
        <authorList>
            <person name="Swenson N.G."/>
            <person name="Wegrzyn J.L."/>
            <person name="Mcevoy S.L."/>
        </authorList>
    </citation>
    <scope>NUCLEOTIDE SEQUENCE</scope>
    <source>
        <strain evidence="2">91603</strain>
        <tissue evidence="2">Leaf</tissue>
    </source>
</reference>
<dbReference type="InterPro" id="IPR011990">
    <property type="entry name" value="TPR-like_helical_dom_sf"/>
</dbReference>
<dbReference type="Gene3D" id="1.25.40.10">
    <property type="entry name" value="Tetratricopeptide repeat domain"/>
    <property type="match status" value="1"/>
</dbReference>
<name>A0AAD5NGF4_ACENE</name>
<evidence type="ECO:0000313" key="2">
    <source>
        <dbReference type="EMBL" id="KAI9157665.1"/>
    </source>
</evidence>
<organism evidence="2 3">
    <name type="scientific">Acer negundo</name>
    <name type="common">Box elder</name>
    <dbReference type="NCBI Taxonomy" id="4023"/>
    <lineage>
        <taxon>Eukaryota</taxon>
        <taxon>Viridiplantae</taxon>
        <taxon>Streptophyta</taxon>
        <taxon>Embryophyta</taxon>
        <taxon>Tracheophyta</taxon>
        <taxon>Spermatophyta</taxon>
        <taxon>Magnoliopsida</taxon>
        <taxon>eudicotyledons</taxon>
        <taxon>Gunneridae</taxon>
        <taxon>Pentapetalae</taxon>
        <taxon>rosids</taxon>
        <taxon>malvids</taxon>
        <taxon>Sapindales</taxon>
        <taxon>Sapindaceae</taxon>
        <taxon>Hippocastanoideae</taxon>
        <taxon>Acereae</taxon>
        <taxon>Acer</taxon>
    </lineage>
</organism>
<accession>A0AAD5NGF4</accession>
<dbReference type="GO" id="GO:0009451">
    <property type="term" value="P:RNA modification"/>
    <property type="evidence" value="ECO:0007669"/>
    <property type="project" value="InterPro"/>
</dbReference>
<dbReference type="PANTHER" id="PTHR47926">
    <property type="entry name" value="PENTATRICOPEPTIDE REPEAT-CONTAINING PROTEIN"/>
    <property type="match status" value="1"/>
</dbReference>
<reference evidence="2" key="1">
    <citation type="journal article" date="2022" name="Plant J.">
        <title>Strategies of tolerance reflected in two North American maple genomes.</title>
        <authorList>
            <person name="McEvoy S.L."/>
            <person name="Sezen U.U."/>
            <person name="Trouern-Trend A."/>
            <person name="McMahon S.M."/>
            <person name="Schaberg P.G."/>
            <person name="Yang J."/>
            <person name="Wegrzyn J.L."/>
            <person name="Swenson N.G."/>
        </authorList>
    </citation>
    <scope>NUCLEOTIDE SEQUENCE</scope>
    <source>
        <strain evidence="2">91603</strain>
    </source>
</reference>
<gene>
    <name evidence="2" type="ORF">LWI28_025989</name>
</gene>
<keyword evidence="3" id="KW-1185">Reference proteome</keyword>
<sequence length="179" mass="20188">MNNPIRDGPYEEYGEIHVYKIRMCKIEEKWSMSDAKLESSSNDQAAKHADRNEENSTSLDENQGVQQCNNMVITTHDEGIQKLCKLVAILWGIAEGYAYFNSMTKVYGISPRHEHHACMVDLLGRAGRLDDAKKFIETMPIKPDSTILGALLGACANHGNLEMGREFAERLFELEPENP</sequence>
<protein>
    <recommendedName>
        <fullName evidence="4">Pentatricopeptide repeat-containing protein</fullName>
    </recommendedName>
</protein>
<proteinExistence type="predicted"/>
<evidence type="ECO:0000256" key="1">
    <source>
        <dbReference type="SAM" id="MobiDB-lite"/>
    </source>
</evidence>
<evidence type="ECO:0008006" key="4">
    <source>
        <dbReference type="Google" id="ProtNLM"/>
    </source>
</evidence>
<evidence type="ECO:0000313" key="3">
    <source>
        <dbReference type="Proteomes" id="UP001064489"/>
    </source>
</evidence>
<dbReference type="GO" id="GO:0003723">
    <property type="term" value="F:RNA binding"/>
    <property type="evidence" value="ECO:0007669"/>
    <property type="project" value="InterPro"/>
</dbReference>
<dbReference type="PANTHER" id="PTHR47926:SF418">
    <property type="entry name" value="(WILD MALAYSIAN BANANA) HYPOTHETICAL PROTEIN"/>
    <property type="match status" value="1"/>
</dbReference>
<dbReference type="EMBL" id="JAJSOW010000107">
    <property type="protein sequence ID" value="KAI9157665.1"/>
    <property type="molecule type" value="Genomic_DNA"/>
</dbReference>
<comment type="caution">
    <text evidence="2">The sequence shown here is derived from an EMBL/GenBank/DDBJ whole genome shotgun (WGS) entry which is preliminary data.</text>
</comment>
<feature type="region of interest" description="Disordered" evidence="1">
    <location>
        <begin position="37"/>
        <end position="63"/>
    </location>
</feature>
<feature type="compositionally biased region" description="Basic and acidic residues" evidence="1">
    <location>
        <begin position="45"/>
        <end position="54"/>
    </location>
</feature>
<dbReference type="Proteomes" id="UP001064489">
    <property type="component" value="Chromosome 12"/>
</dbReference>
<dbReference type="InterPro" id="IPR046960">
    <property type="entry name" value="PPR_At4g14850-like_plant"/>
</dbReference>